<keyword evidence="13" id="KW-1133">Transmembrane helix</keyword>
<evidence type="ECO:0000256" key="2">
    <source>
        <dbReference type="ARBA" id="ARBA00012438"/>
    </source>
</evidence>
<dbReference type="Pfam" id="PF00072">
    <property type="entry name" value="Response_reg"/>
    <property type="match status" value="1"/>
</dbReference>
<keyword evidence="5" id="KW-0547">Nucleotide-binding</keyword>
<dbReference type="PROSITE" id="PS00041">
    <property type="entry name" value="HTH_ARAC_FAMILY_1"/>
    <property type="match status" value="1"/>
</dbReference>
<dbReference type="InterPro" id="IPR013783">
    <property type="entry name" value="Ig-like_fold"/>
</dbReference>
<dbReference type="InterPro" id="IPR036890">
    <property type="entry name" value="HATPase_C_sf"/>
</dbReference>
<comment type="catalytic activity">
    <reaction evidence="1">
        <text>ATP + protein L-histidine = ADP + protein N-phospho-L-histidine.</text>
        <dbReference type="EC" id="2.7.13.3"/>
    </reaction>
</comment>
<dbReference type="FunFam" id="2.60.40.10:FF:000791">
    <property type="entry name" value="Two-component system sensor histidine kinase/response regulator"/>
    <property type="match status" value="1"/>
</dbReference>
<dbReference type="Pfam" id="PF00512">
    <property type="entry name" value="HisKA"/>
    <property type="match status" value="1"/>
</dbReference>
<dbReference type="InterPro" id="IPR011110">
    <property type="entry name" value="Reg_prop"/>
</dbReference>
<keyword evidence="8" id="KW-0902">Two-component regulatory system</keyword>
<evidence type="ECO:0000259" key="16">
    <source>
        <dbReference type="PROSITE" id="PS50110"/>
    </source>
</evidence>
<dbReference type="eggNOG" id="COG3292">
    <property type="taxonomic scope" value="Bacteria"/>
</dbReference>
<dbReference type="Pfam" id="PF12833">
    <property type="entry name" value="HTH_18"/>
    <property type="match status" value="1"/>
</dbReference>
<keyword evidence="7" id="KW-0067">ATP-binding</keyword>
<dbReference type="PANTHER" id="PTHR43547">
    <property type="entry name" value="TWO-COMPONENT HISTIDINE KINASE"/>
    <property type="match status" value="1"/>
</dbReference>
<evidence type="ECO:0000256" key="4">
    <source>
        <dbReference type="ARBA" id="ARBA00022679"/>
    </source>
</evidence>
<proteinExistence type="predicted"/>
<dbReference type="Pfam" id="PF07495">
    <property type="entry name" value="Y_Y_Y"/>
    <property type="match status" value="1"/>
</dbReference>
<dbReference type="GO" id="GO:0005524">
    <property type="term" value="F:ATP binding"/>
    <property type="evidence" value="ECO:0007669"/>
    <property type="project" value="UniProtKB-KW"/>
</dbReference>
<keyword evidence="9" id="KW-0805">Transcription regulation</keyword>
<dbReference type="InterPro" id="IPR003594">
    <property type="entry name" value="HATPase_dom"/>
</dbReference>
<dbReference type="HOGENOM" id="CLU_000445_28_1_10"/>
<dbReference type="CDD" id="cd17574">
    <property type="entry name" value="REC_OmpR"/>
    <property type="match status" value="1"/>
</dbReference>
<dbReference type="PRINTS" id="PR00344">
    <property type="entry name" value="BCTRLSENSOR"/>
</dbReference>
<dbReference type="PROSITE" id="PS50110">
    <property type="entry name" value="RESPONSE_REGULATORY"/>
    <property type="match status" value="1"/>
</dbReference>
<dbReference type="FunFam" id="3.30.565.10:FF:000037">
    <property type="entry name" value="Hybrid sensor histidine kinase/response regulator"/>
    <property type="match status" value="1"/>
</dbReference>
<dbReference type="KEGG" id="ppn:Palpr_2122"/>
<dbReference type="SUPFAM" id="SSF47384">
    <property type="entry name" value="Homodimeric domain of signal transducing histidine kinase"/>
    <property type="match status" value="1"/>
</dbReference>
<keyword evidence="13" id="KW-0472">Membrane</keyword>
<evidence type="ECO:0000256" key="3">
    <source>
        <dbReference type="ARBA" id="ARBA00022553"/>
    </source>
</evidence>
<keyword evidence="18" id="KW-1185">Reference proteome</keyword>
<dbReference type="eggNOG" id="COG0745">
    <property type="taxonomic scope" value="Bacteria"/>
</dbReference>
<dbReference type="InterPro" id="IPR015943">
    <property type="entry name" value="WD40/YVTN_repeat-like_dom_sf"/>
</dbReference>
<dbReference type="Pfam" id="PF02518">
    <property type="entry name" value="HATPase_c"/>
    <property type="match status" value="1"/>
</dbReference>
<evidence type="ECO:0000256" key="10">
    <source>
        <dbReference type="ARBA" id="ARBA00023125"/>
    </source>
</evidence>
<dbReference type="InterPro" id="IPR011006">
    <property type="entry name" value="CheY-like_superfamily"/>
</dbReference>
<evidence type="ECO:0000259" key="15">
    <source>
        <dbReference type="PROSITE" id="PS50109"/>
    </source>
</evidence>
<evidence type="ECO:0000256" key="9">
    <source>
        <dbReference type="ARBA" id="ARBA00023015"/>
    </source>
</evidence>
<feature type="domain" description="Histidine kinase" evidence="15">
    <location>
        <begin position="630"/>
        <end position="852"/>
    </location>
</feature>
<keyword evidence="10" id="KW-0238">DNA-binding</keyword>
<dbReference type="SUPFAM" id="SSF46689">
    <property type="entry name" value="Homeodomain-like"/>
    <property type="match status" value="1"/>
</dbReference>
<dbReference type="InterPro" id="IPR005467">
    <property type="entry name" value="His_kinase_dom"/>
</dbReference>
<organism evidence="17 18">
    <name type="scientific">Paludibacter propionicigenes (strain DSM 17365 / JCM 13257 / WB4)</name>
    <dbReference type="NCBI Taxonomy" id="694427"/>
    <lineage>
        <taxon>Bacteria</taxon>
        <taxon>Pseudomonadati</taxon>
        <taxon>Bacteroidota</taxon>
        <taxon>Bacteroidia</taxon>
        <taxon>Bacteroidales</taxon>
        <taxon>Paludibacteraceae</taxon>
        <taxon>Paludibacter</taxon>
    </lineage>
</organism>
<dbReference type="PROSITE" id="PS50109">
    <property type="entry name" value="HIS_KIN"/>
    <property type="match status" value="1"/>
</dbReference>
<evidence type="ECO:0000259" key="14">
    <source>
        <dbReference type="PROSITE" id="PS01124"/>
    </source>
</evidence>
<dbReference type="SMART" id="SM00448">
    <property type="entry name" value="REC"/>
    <property type="match status" value="1"/>
</dbReference>
<evidence type="ECO:0000313" key="17">
    <source>
        <dbReference type="EMBL" id="ADQ80258.1"/>
    </source>
</evidence>
<dbReference type="eggNOG" id="COG5002">
    <property type="taxonomic scope" value="Bacteria"/>
</dbReference>
<keyword evidence="13" id="KW-0812">Transmembrane</keyword>
<name>E4T6B4_PALPW</name>
<dbReference type="InterPro" id="IPR003661">
    <property type="entry name" value="HisK_dim/P_dom"/>
</dbReference>
<dbReference type="GO" id="GO:0000155">
    <property type="term" value="F:phosphorelay sensor kinase activity"/>
    <property type="evidence" value="ECO:0007669"/>
    <property type="project" value="InterPro"/>
</dbReference>
<evidence type="ECO:0000256" key="12">
    <source>
        <dbReference type="PROSITE-ProRule" id="PRU00169"/>
    </source>
</evidence>
<dbReference type="InterPro" id="IPR018062">
    <property type="entry name" value="HTH_AraC-typ_CS"/>
</dbReference>
<keyword evidence="6" id="KW-0418">Kinase</keyword>
<dbReference type="FunFam" id="1.10.287.130:FF:000045">
    <property type="entry name" value="Two-component system sensor histidine kinase/response regulator"/>
    <property type="match status" value="1"/>
</dbReference>
<dbReference type="Gene3D" id="3.40.50.2300">
    <property type="match status" value="1"/>
</dbReference>
<reference evidence="17 18" key="2">
    <citation type="journal article" date="2011" name="Stand. Genomic Sci.">
        <title>Complete genome sequence of Paludibacter propionicigenes type strain (WB4).</title>
        <authorList>
            <person name="Gronow S."/>
            <person name="Munk C."/>
            <person name="Lapidus A."/>
            <person name="Nolan M."/>
            <person name="Lucas S."/>
            <person name="Hammon N."/>
            <person name="Deshpande S."/>
            <person name="Cheng J.F."/>
            <person name="Tapia R."/>
            <person name="Han C."/>
            <person name="Goodwin L."/>
            <person name="Pitluck S."/>
            <person name="Liolios K."/>
            <person name="Ivanova N."/>
            <person name="Mavromatis K."/>
            <person name="Mikhailova N."/>
            <person name="Pati A."/>
            <person name="Chen A."/>
            <person name="Palaniappan K."/>
            <person name="Land M."/>
            <person name="Hauser L."/>
            <person name="Chang Y.J."/>
            <person name="Jeffries C.D."/>
            <person name="Brambilla E."/>
            <person name="Rohde M."/>
            <person name="Goker M."/>
            <person name="Detter J.C."/>
            <person name="Woyke T."/>
            <person name="Bristow J."/>
            <person name="Eisen J.A."/>
            <person name="Markowitz V."/>
            <person name="Hugenholtz P."/>
            <person name="Kyrpides N.C."/>
            <person name="Klenk H.P."/>
        </authorList>
    </citation>
    <scope>NUCLEOTIDE SEQUENCE [LARGE SCALE GENOMIC DNA]</scope>
    <source>
        <strain evidence="18">DSM 17365 / JCM 13257 / WB4</strain>
    </source>
</reference>
<evidence type="ECO:0000313" key="18">
    <source>
        <dbReference type="Proteomes" id="UP000008718"/>
    </source>
</evidence>
<evidence type="ECO:0000256" key="7">
    <source>
        <dbReference type="ARBA" id="ARBA00022840"/>
    </source>
</evidence>
<dbReference type="Gene3D" id="1.10.10.60">
    <property type="entry name" value="Homeodomain-like"/>
    <property type="match status" value="2"/>
</dbReference>
<dbReference type="Gene3D" id="2.60.40.10">
    <property type="entry name" value="Immunoglobulins"/>
    <property type="match status" value="1"/>
</dbReference>
<accession>E4T6B4</accession>
<dbReference type="GO" id="GO:0003700">
    <property type="term" value="F:DNA-binding transcription factor activity"/>
    <property type="evidence" value="ECO:0007669"/>
    <property type="project" value="InterPro"/>
</dbReference>
<dbReference type="InterPro" id="IPR009057">
    <property type="entry name" value="Homeodomain-like_sf"/>
</dbReference>
<dbReference type="SMART" id="SM00387">
    <property type="entry name" value="HATPase_c"/>
    <property type="match status" value="1"/>
</dbReference>
<dbReference type="RefSeq" id="WP_013445627.1">
    <property type="nucleotide sequence ID" value="NC_014734.1"/>
</dbReference>
<feature type="modified residue" description="4-aspartylphosphate" evidence="12">
    <location>
        <position position="939"/>
    </location>
</feature>
<gene>
    <name evidence="17" type="ordered locus">Palpr_2122</name>
</gene>
<dbReference type="CDD" id="cd00082">
    <property type="entry name" value="HisKA"/>
    <property type="match status" value="1"/>
</dbReference>
<dbReference type="InterPro" id="IPR036097">
    <property type="entry name" value="HisK_dim/P_sf"/>
</dbReference>
<dbReference type="PANTHER" id="PTHR43547:SF2">
    <property type="entry name" value="HYBRID SIGNAL TRANSDUCTION HISTIDINE KINASE C"/>
    <property type="match status" value="1"/>
</dbReference>
<sequence>MDKGTLYFDMKKKEWSCFGNNIKNIPGSILYSISSNLVRSIEQDKKGRVWIGTDHGGIEIFNKTSKQLILLRNDPANPNSISQNSVISLHCDKTGIMWVGTYKNGVSYFYPGIFKFEKSPLFFYNNPEMENKDCNAIHEDRKGNLWIGTNGSGVLKLDSKIGKFKLYRNQEGNSSSISSDIIISILEDKSGTMWFGTFWGGLNKMVGERFQNYQPELNNPNSLSNNSVYGLVEDRNQNIWIATLGSGLDELNKSRNNFSHHKTNYVKGISSNYIVSLFSKDSMYIYLCTSVGIDVLNTSTRIISPLFKDSSQKNKLSDLTINNVLLDKKNQIWIATDNGINIYNPANKTIEYIDKSSGLPSDQVVSLVEDNNGNIWAGTRNGLTCIYCKQDPVSKKTVYSVVSFDENDGLLSAIFNQNAIFKNKQGKIYIGCTKGYTVFDPQNIHYNTIAPQPRFTELLIGNEEVEPGSTLKKRIVLDSSIVLTNKIELHYNEKNFTVNFSAMSYIHPQKNKYRYKLEGFDENWIDIKNGIGSVSYSNLNQGTYQLKVYASNNDNVWSKSPVVLSIVILPPFWLSWWAYCIYFILSLIALWSIVKFNLRKQKKQFERENREREIKQLHEIDEMKFRFFTNVSHEFRTPLTLIINPIEKLLKEAKTDEEKSVLSIIQRNANGLLELVNQLLDFRKLDVHKDTLNLAVGDVVTYIKDICYSFTDMANQKMISFSFSTSIQEFQMEFDPAKMKKIIYNLLSNAFKFTPKGGKIDVNMSLIVQQDNEQKTLRIDISDSGTGIPEKDLNRIFDRFYRVENAENGHQTGTGVGLHIVSEYVKLHEGSINVESQIGKGSVFTVQIPARLHIQEEIISLGLDLQEKSNEPKVEEETTLIAEDSRNKLPLMLIVDDNEDFREFISSMFIENYRILKAEDGKIAYQLILEKMPDLVISDVMMPNMDGFELCRLMKQDIRISHIPIILLTAKDGEENKYHGLESGAEDYIPKPFNMEMLSLKVKKIVDRQKKIRDQFKHKVDITLGEVQIVSMDEKFVKKAVALVEANISTSEFLVEDLCREMGMSRVYFYKKILALTDKTPSEFIRFIRLKRAADLLEKSQLFVNEVAFQVGFNDPKYFRKYFKDEFGVSPNEYKKKFSN</sequence>
<dbReference type="Pfam" id="PF07494">
    <property type="entry name" value="Reg_prop"/>
    <property type="match status" value="6"/>
</dbReference>
<dbReference type="STRING" id="694427.Palpr_2122"/>
<protein>
    <recommendedName>
        <fullName evidence="2">histidine kinase</fullName>
        <ecNumber evidence="2">2.7.13.3</ecNumber>
    </recommendedName>
</protein>
<dbReference type="GO" id="GO:0043565">
    <property type="term" value="F:sequence-specific DNA binding"/>
    <property type="evidence" value="ECO:0007669"/>
    <property type="project" value="InterPro"/>
</dbReference>
<dbReference type="AlphaFoldDB" id="E4T6B4"/>
<dbReference type="SUPFAM" id="SSF50998">
    <property type="entry name" value="Quinoprotein alcohol dehydrogenase-like"/>
    <property type="match status" value="1"/>
</dbReference>
<evidence type="ECO:0000256" key="5">
    <source>
        <dbReference type="ARBA" id="ARBA00022741"/>
    </source>
</evidence>
<dbReference type="InterPro" id="IPR011047">
    <property type="entry name" value="Quinoprotein_ADH-like_sf"/>
</dbReference>
<reference key="1">
    <citation type="submission" date="2010-11" db="EMBL/GenBank/DDBJ databases">
        <title>The complete genome of Paludibacter propionicigenes DSM 17365.</title>
        <authorList>
            <consortium name="US DOE Joint Genome Institute (JGI-PGF)"/>
            <person name="Lucas S."/>
            <person name="Copeland A."/>
            <person name="Lapidus A."/>
            <person name="Bruce D."/>
            <person name="Goodwin L."/>
            <person name="Pitluck S."/>
            <person name="Kyrpides N."/>
            <person name="Mavromatis K."/>
            <person name="Ivanova N."/>
            <person name="Munk A.C."/>
            <person name="Brettin T."/>
            <person name="Detter J.C."/>
            <person name="Han C."/>
            <person name="Tapia R."/>
            <person name="Land M."/>
            <person name="Hauser L."/>
            <person name="Markowitz V."/>
            <person name="Cheng J.-F."/>
            <person name="Hugenholtz P."/>
            <person name="Woyke T."/>
            <person name="Wu D."/>
            <person name="Gronow S."/>
            <person name="Wellnitz S."/>
            <person name="Brambilla E."/>
            <person name="Klenk H.-P."/>
            <person name="Eisen J.A."/>
        </authorList>
    </citation>
    <scope>NUCLEOTIDE SEQUENCE</scope>
    <source>
        <strain>WB4</strain>
    </source>
</reference>
<dbReference type="SUPFAM" id="SSF52172">
    <property type="entry name" value="CheY-like"/>
    <property type="match status" value="1"/>
</dbReference>
<evidence type="ECO:0000256" key="13">
    <source>
        <dbReference type="SAM" id="Phobius"/>
    </source>
</evidence>
<feature type="domain" description="HTH araC/xylS-type" evidence="14">
    <location>
        <begin position="1038"/>
        <end position="1137"/>
    </location>
</feature>
<dbReference type="SMART" id="SM00342">
    <property type="entry name" value="HTH_ARAC"/>
    <property type="match status" value="1"/>
</dbReference>
<dbReference type="Gene3D" id="1.10.287.130">
    <property type="match status" value="1"/>
</dbReference>
<dbReference type="SUPFAM" id="SSF55874">
    <property type="entry name" value="ATPase domain of HSP90 chaperone/DNA topoisomerase II/histidine kinase"/>
    <property type="match status" value="1"/>
</dbReference>
<dbReference type="Gene3D" id="3.30.565.10">
    <property type="entry name" value="Histidine kinase-like ATPase, C-terminal domain"/>
    <property type="match status" value="1"/>
</dbReference>
<evidence type="ECO:0000256" key="8">
    <source>
        <dbReference type="ARBA" id="ARBA00023012"/>
    </source>
</evidence>
<feature type="domain" description="Response regulatory" evidence="16">
    <location>
        <begin position="891"/>
        <end position="1006"/>
    </location>
</feature>
<dbReference type="InterPro" id="IPR011123">
    <property type="entry name" value="Y_Y_Y"/>
</dbReference>
<dbReference type="InterPro" id="IPR018060">
    <property type="entry name" value="HTH_AraC"/>
</dbReference>
<dbReference type="EMBL" id="CP002345">
    <property type="protein sequence ID" value="ADQ80258.1"/>
    <property type="molecule type" value="Genomic_DNA"/>
</dbReference>
<dbReference type="InterPro" id="IPR004358">
    <property type="entry name" value="Sig_transdc_His_kin-like_C"/>
</dbReference>
<dbReference type="OrthoDB" id="9797097at2"/>
<keyword evidence="4" id="KW-0808">Transferase</keyword>
<dbReference type="PROSITE" id="PS01124">
    <property type="entry name" value="HTH_ARAC_FAMILY_2"/>
    <property type="match status" value="1"/>
</dbReference>
<evidence type="ECO:0000256" key="1">
    <source>
        <dbReference type="ARBA" id="ARBA00000085"/>
    </source>
</evidence>
<keyword evidence="3 12" id="KW-0597">Phosphoprotein</keyword>
<dbReference type="InterPro" id="IPR001789">
    <property type="entry name" value="Sig_transdc_resp-reg_receiver"/>
</dbReference>
<dbReference type="Proteomes" id="UP000008718">
    <property type="component" value="Chromosome"/>
</dbReference>
<evidence type="ECO:0000256" key="6">
    <source>
        <dbReference type="ARBA" id="ARBA00022777"/>
    </source>
</evidence>
<dbReference type="Gene3D" id="2.130.10.10">
    <property type="entry name" value="YVTN repeat-like/Quinoprotein amine dehydrogenase"/>
    <property type="match status" value="2"/>
</dbReference>
<dbReference type="EC" id="2.7.13.3" evidence="2"/>
<feature type="transmembrane region" description="Helical" evidence="13">
    <location>
        <begin position="573"/>
        <end position="594"/>
    </location>
</feature>
<evidence type="ECO:0000256" key="11">
    <source>
        <dbReference type="ARBA" id="ARBA00023163"/>
    </source>
</evidence>
<dbReference type="SMART" id="SM00388">
    <property type="entry name" value="HisKA"/>
    <property type="match status" value="1"/>
</dbReference>
<keyword evidence="11" id="KW-0804">Transcription</keyword>